<keyword evidence="2" id="KW-1185">Reference proteome</keyword>
<sequence>MVASGCAYPTLPTVHDASTSELAGDWTGLDGAKVTLESNGRAEVTNLGGQDWDFDRGWGLSGTGTWKLIEGASGETLMAAPAVQISITTVTGQIQRPARDRDEWTTAPHTPIGKYTWKFGMERTKKGLQPYYLAGDPDAPTLYHLKRT</sequence>
<protein>
    <recommendedName>
        <fullName evidence="3">Lipoprotein</fullName>
    </recommendedName>
</protein>
<evidence type="ECO:0000313" key="1">
    <source>
        <dbReference type="EMBL" id="MEJ8641102.1"/>
    </source>
</evidence>
<evidence type="ECO:0000313" key="2">
    <source>
        <dbReference type="Proteomes" id="UP001382904"/>
    </source>
</evidence>
<dbReference type="EMBL" id="JBBKAM010000002">
    <property type="protein sequence ID" value="MEJ8641102.1"/>
    <property type="molecule type" value="Genomic_DNA"/>
</dbReference>
<comment type="caution">
    <text evidence="1">The sequence shown here is derived from an EMBL/GenBank/DDBJ whole genome shotgun (WGS) entry which is preliminary data.</text>
</comment>
<gene>
    <name evidence="1" type="ORF">WKI68_05715</name>
</gene>
<proteinExistence type="predicted"/>
<reference evidence="1 2" key="1">
    <citation type="submission" date="2024-03" db="EMBL/GenBank/DDBJ databases">
        <title>Novel Streptomyces species of biotechnological and ecological value are a feature of Machair soil.</title>
        <authorList>
            <person name="Prole J.R."/>
            <person name="Goodfellow M."/>
            <person name="Allenby N."/>
            <person name="Ward A.C."/>
        </authorList>
    </citation>
    <scope>NUCLEOTIDE SEQUENCE [LARGE SCALE GENOMIC DNA]</scope>
    <source>
        <strain evidence="1 2">MS1.HAVA.3</strain>
    </source>
</reference>
<organism evidence="1 2">
    <name type="scientific">Streptomyces caledonius</name>
    <dbReference type="NCBI Taxonomy" id="3134107"/>
    <lineage>
        <taxon>Bacteria</taxon>
        <taxon>Bacillati</taxon>
        <taxon>Actinomycetota</taxon>
        <taxon>Actinomycetes</taxon>
        <taxon>Kitasatosporales</taxon>
        <taxon>Streptomycetaceae</taxon>
        <taxon>Streptomyces</taxon>
    </lineage>
</organism>
<accession>A0ABU8TZR4</accession>
<dbReference type="Proteomes" id="UP001382904">
    <property type="component" value="Unassembled WGS sequence"/>
</dbReference>
<name>A0ABU8TZR4_9ACTN</name>
<evidence type="ECO:0008006" key="3">
    <source>
        <dbReference type="Google" id="ProtNLM"/>
    </source>
</evidence>